<evidence type="ECO:0000313" key="2">
    <source>
        <dbReference type="Proteomes" id="UP001160390"/>
    </source>
</evidence>
<reference evidence="1" key="1">
    <citation type="submission" date="2023-01" db="EMBL/GenBank/DDBJ databases">
        <authorList>
            <person name="Piombo E."/>
        </authorList>
    </citation>
    <scope>NUCLEOTIDE SEQUENCE</scope>
</reference>
<keyword evidence="2" id="KW-1185">Reference proteome</keyword>
<name>A0AA35LZD4_9HYPO</name>
<sequence length="132" mass="14435">MHQRSFSSGFMHNCKSYKISDILGSLREPAQTWLTQIYTCLRAYLRAYDALLTVASFYVLGRGMTDIIALKGEVDDVEAIPKGIPSSVIGQTILVVKPASPRHRSPSSCSGSDPIAETKSPYSFLNSFSATL</sequence>
<comment type="caution">
    <text evidence="1">The sequence shown here is derived from an EMBL/GenBank/DDBJ whole genome shotgun (WGS) entry which is preliminary data.</text>
</comment>
<gene>
    <name evidence="1" type="ORF">CCHLO57077_00008088</name>
</gene>
<proteinExistence type="predicted"/>
<organism evidence="1 2">
    <name type="scientific">Clonostachys chloroleuca</name>
    <dbReference type="NCBI Taxonomy" id="1926264"/>
    <lineage>
        <taxon>Eukaryota</taxon>
        <taxon>Fungi</taxon>
        <taxon>Dikarya</taxon>
        <taxon>Ascomycota</taxon>
        <taxon>Pezizomycotina</taxon>
        <taxon>Sordariomycetes</taxon>
        <taxon>Hypocreomycetidae</taxon>
        <taxon>Hypocreales</taxon>
        <taxon>Bionectriaceae</taxon>
        <taxon>Clonostachys</taxon>
    </lineage>
</organism>
<dbReference type="Proteomes" id="UP001160390">
    <property type="component" value="Unassembled WGS sequence"/>
</dbReference>
<accession>A0AA35LZD4</accession>
<protein>
    <submittedName>
        <fullName evidence="1">Uncharacterized protein</fullName>
    </submittedName>
</protein>
<dbReference type="AlphaFoldDB" id="A0AA35LZD4"/>
<evidence type="ECO:0000313" key="1">
    <source>
        <dbReference type="EMBL" id="CAI6087501.1"/>
    </source>
</evidence>
<dbReference type="EMBL" id="CABFNP030000799">
    <property type="protein sequence ID" value="CAI6087501.1"/>
    <property type="molecule type" value="Genomic_DNA"/>
</dbReference>